<organism evidence="2 3">
    <name type="scientific">Nyssa sinensis</name>
    <dbReference type="NCBI Taxonomy" id="561372"/>
    <lineage>
        <taxon>Eukaryota</taxon>
        <taxon>Viridiplantae</taxon>
        <taxon>Streptophyta</taxon>
        <taxon>Embryophyta</taxon>
        <taxon>Tracheophyta</taxon>
        <taxon>Spermatophyta</taxon>
        <taxon>Magnoliopsida</taxon>
        <taxon>eudicotyledons</taxon>
        <taxon>Gunneridae</taxon>
        <taxon>Pentapetalae</taxon>
        <taxon>asterids</taxon>
        <taxon>Cornales</taxon>
        <taxon>Nyssaceae</taxon>
        <taxon>Nyssa</taxon>
    </lineage>
</organism>
<gene>
    <name evidence="2" type="ORF">F0562_011529</name>
</gene>
<evidence type="ECO:0000256" key="1">
    <source>
        <dbReference type="SAM" id="MobiDB-lite"/>
    </source>
</evidence>
<evidence type="ECO:0000313" key="2">
    <source>
        <dbReference type="EMBL" id="KAA8520856.1"/>
    </source>
</evidence>
<dbReference type="Proteomes" id="UP000325577">
    <property type="component" value="Linkage Group LG5"/>
</dbReference>
<dbReference type="EMBL" id="CM018048">
    <property type="protein sequence ID" value="KAA8520856.1"/>
    <property type="molecule type" value="Genomic_DNA"/>
</dbReference>
<proteinExistence type="predicted"/>
<reference evidence="2 3" key="1">
    <citation type="submission" date="2019-09" db="EMBL/GenBank/DDBJ databases">
        <title>A chromosome-level genome assembly of the Chinese tupelo Nyssa sinensis.</title>
        <authorList>
            <person name="Yang X."/>
            <person name="Kang M."/>
            <person name="Yang Y."/>
            <person name="Xiong H."/>
            <person name="Wang M."/>
            <person name="Zhang Z."/>
            <person name="Wang Z."/>
            <person name="Wu H."/>
            <person name="Ma T."/>
            <person name="Liu J."/>
            <person name="Xi Z."/>
        </authorList>
    </citation>
    <scope>NUCLEOTIDE SEQUENCE [LARGE SCALE GENOMIC DNA]</scope>
    <source>
        <strain evidence="2">J267</strain>
        <tissue evidence="2">Leaf</tissue>
    </source>
</reference>
<protein>
    <submittedName>
        <fullName evidence="2">Uncharacterized protein</fullName>
    </submittedName>
</protein>
<dbReference type="AlphaFoldDB" id="A0A5J4ZSS8"/>
<keyword evidence="3" id="KW-1185">Reference proteome</keyword>
<sequence>MVEGTPPTVGSAAIVRSTAMGSDQSRRLQDWPKKCNHQVKMENDNPSMEDIREMEEDDEREDDIANCAKAEPTQLANVEATNKSLNVNEGYDNLSLVEETMRCMGLRELNGTNNTVVIDSSDTNWNAGAMALEKGISNGARSISSGPTKRLLGIIGVILGLIDPLPQPIESGPNQIVLNRELRMRGNHNGALQHLEVVKSNDGIM</sequence>
<accession>A0A5J4ZSS8</accession>
<feature type="region of interest" description="Disordered" evidence="1">
    <location>
        <begin position="1"/>
        <end position="29"/>
    </location>
</feature>
<name>A0A5J4ZSS8_9ASTE</name>
<evidence type="ECO:0000313" key="3">
    <source>
        <dbReference type="Proteomes" id="UP000325577"/>
    </source>
</evidence>